<feature type="transmembrane region" description="Helical" evidence="1">
    <location>
        <begin position="48"/>
        <end position="77"/>
    </location>
</feature>
<dbReference type="Proteomes" id="UP000197068">
    <property type="component" value="Unassembled WGS sequence"/>
</dbReference>
<feature type="transmembrane region" description="Helical" evidence="1">
    <location>
        <begin position="151"/>
        <end position="172"/>
    </location>
</feature>
<keyword evidence="1" id="KW-0472">Membrane</keyword>
<keyword evidence="1" id="KW-1133">Transmembrane helix</keyword>
<name>A0ABQ0N058_9GAMM</name>
<evidence type="ECO:0000313" key="2">
    <source>
        <dbReference type="EMBL" id="GAW97990.1"/>
    </source>
</evidence>
<proteinExistence type="predicted"/>
<evidence type="ECO:0008006" key="4">
    <source>
        <dbReference type="Google" id="ProtNLM"/>
    </source>
</evidence>
<organism evidence="2 3">
    <name type="scientific">Colwellia marinimaniae</name>
    <dbReference type="NCBI Taxonomy" id="1513592"/>
    <lineage>
        <taxon>Bacteria</taxon>
        <taxon>Pseudomonadati</taxon>
        <taxon>Pseudomonadota</taxon>
        <taxon>Gammaproteobacteria</taxon>
        <taxon>Alteromonadales</taxon>
        <taxon>Colwelliaceae</taxon>
        <taxon>Colwellia</taxon>
    </lineage>
</organism>
<sequence>MFDLNDDLKKIKTKVLVMSGISLFIALTQALPQKVAILGLDLSKNETMAGWFVLAVTAYFLISFIVFSIIEIIQYYLPALIGRKTAKTTGDTIGLTADECFPDHEHEYYDQDAGTTSGEMNDIKRKNQEITYKYKSNFVRVSNLVKLTTDVLFPIVFSFISLKLLSCFLISLQ</sequence>
<evidence type="ECO:0000256" key="1">
    <source>
        <dbReference type="SAM" id="Phobius"/>
    </source>
</evidence>
<keyword evidence="1" id="KW-0812">Transmembrane</keyword>
<keyword evidence="3" id="KW-1185">Reference proteome</keyword>
<comment type="caution">
    <text evidence="2">The sequence shown here is derived from an EMBL/GenBank/DDBJ whole genome shotgun (WGS) entry which is preliminary data.</text>
</comment>
<dbReference type="RefSeq" id="WP_057180802.1">
    <property type="nucleotide sequence ID" value="NZ_BDQM01000069.1"/>
</dbReference>
<reference evidence="2 3" key="1">
    <citation type="submission" date="2017-06" db="EMBL/GenBank/DDBJ databases">
        <title>Whole Genome Sequences of Colwellia marinimaniae MTCD1.</title>
        <authorList>
            <person name="Kusumoto H."/>
            <person name="Inoue M."/>
            <person name="Tanikawa K."/>
            <person name="Maeji H."/>
            <person name="Cameron J.H."/>
            <person name="Bartlett D.H."/>
        </authorList>
    </citation>
    <scope>NUCLEOTIDE SEQUENCE [LARGE SCALE GENOMIC DNA]</scope>
    <source>
        <strain evidence="2 3">MTCD1</strain>
    </source>
</reference>
<evidence type="ECO:0000313" key="3">
    <source>
        <dbReference type="Proteomes" id="UP000197068"/>
    </source>
</evidence>
<accession>A0ABQ0N058</accession>
<protein>
    <recommendedName>
        <fullName evidence="4">ABC transmembrane type-1 domain-containing protein</fullName>
    </recommendedName>
</protein>
<gene>
    <name evidence="2" type="ORF">MTCD1_03648</name>
</gene>
<dbReference type="EMBL" id="BDQM01000069">
    <property type="protein sequence ID" value="GAW97990.1"/>
    <property type="molecule type" value="Genomic_DNA"/>
</dbReference>